<feature type="transmembrane region" description="Helical" evidence="1">
    <location>
        <begin position="6"/>
        <end position="26"/>
    </location>
</feature>
<organism evidence="2">
    <name type="scientific">candidate division WOR-3 bacterium</name>
    <dbReference type="NCBI Taxonomy" id="2052148"/>
    <lineage>
        <taxon>Bacteria</taxon>
        <taxon>Bacteria division WOR-3</taxon>
    </lineage>
</organism>
<sequence length="119" mass="13380">MALSKGRIVGLILIGVVVVVLGIVLLTGQQEDNKPIDARAFIRNTEKQLGKIERKAVDVRDHFGAEVEEELAQVDQLLATTREVLQRMQNVSDQVELRKLREEANAAYRAAQDILKEFE</sequence>
<comment type="caution">
    <text evidence="2">The sequence shown here is derived from an EMBL/GenBank/DDBJ whole genome shotgun (WGS) entry which is preliminary data.</text>
</comment>
<keyword evidence="1" id="KW-1133">Transmembrane helix</keyword>
<proteinExistence type="predicted"/>
<dbReference type="AlphaFoldDB" id="A0A7V0T3T9"/>
<dbReference type="Proteomes" id="UP000885672">
    <property type="component" value="Unassembled WGS sequence"/>
</dbReference>
<evidence type="ECO:0000256" key="1">
    <source>
        <dbReference type="SAM" id="Phobius"/>
    </source>
</evidence>
<reference evidence="2" key="1">
    <citation type="journal article" date="2020" name="mSystems">
        <title>Genome- and Community-Level Interaction Insights into Carbon Utilization and Element Cycling Functions of Hydrothermarchaeota in Hydrothermal Sediment.</title>
        <authorList>
            <person name="Zhou Z."/>
            <person name="Liu Y."/>
            <person name="Xu W."/>
            <person name="Pan J."/>
            <person name="Luo Z.H."/>
            <person name="Li M."/>
        </authorList>
    </citation>
    <scope>NUCLEOTIDE SEQUENCE [LARGE SCALE GENOMIC DNA]</scope>
    <source>
        <strain evidence="2">SpSt-1182</strain>
    </source>
</reference>
<gene>
    <name evidence="2" type="ORF">ENN51_00300</name>
</gene>
<keyword evidence="1" id="KW-0812">Transmembrane</keyword>
<dbReference type="EMBL" id="DSBX01000010">
    <property type="protein sequence ID" value="HDQ98714.1"/>
    <property type="molecule type" value="Genomic_DNA"/>
</dbReference>
<accession>A0A7V0T3T9</accession>
<name>A0A7V0T3T9_UNCW3</name>
<evidence type="ECO:0000313" key="2">
    <source>
        <dbReference type="EMBL" id="HDQ98714.1"/>
    </source>
</evidence>
<protein>
    <submittedName>
        <fullName evidence="2">Uncharacterized protein</fullName>
    </submittedName>
</protein>
<keyword evidence="1" id="KW-0472">Membrane</keyword>